<gene>
    <name evidence="1" type="ORF">EV189_2092</name>
</gene>
<evidence type="ECO:0000313" key="2">
    <source>
        <dbReference type="Proteomes" id="UP000293638"/>
    </source>
</evidence>
<dbReference type="AlphaFoldDB" id="A0A4Q7NT71"/>
<accession>A0A4Q7NT71</accession>
<sequence>MYVEEQLARSRHEELVARAERERLVGQVRRVARDRRRERRATAVREAVALGRASVLAAGRAIVA</sequence>
<keyword evidence="2" id="KW-1185">Reference proteome</keyword>
<protein>
    <submittedName>
        <fullName evidence="1">Uncharacterized protein</fullName>
    </submittedName>
</protein>
<comment type="caution">
    <text evidence="1">The sequence shown here is derived from an EMBL/GenBank/DDBJ whole genome shotgun (WGS) entry which is preliminary data.</text>
</comment>
<reference evidence="1 2" key="1">
    <citation type="submission" date="2019-02" db="EMBL/GenBank/DDBJ databases">
        <title>Genomic Encyclopedia of Type Strains, Phase IV (KMG-IV): sequencing the most valuable type-strain genomes for metagenomic binning, comparative biology and taxonomic classification.</title>
        <authorList>
            <person name="Goeker M."/>
        </authorList>
    </citation>
    <scope>NUCLEOTIDE SEQUENCE [LARGE SCALE GENOMIC DNA]</scope>
    <source>
        <strain evidence="1 2">DSM 45622</strain>
    </source>
</reference>
<name>A0A4Q7NT71_9ACTN</name>
<proteinExistence type="predicted"/>
<dbReference type="Proteomes" id="UP000293638">
    <property type="component" value="Unassembled WGS sequence"/>
</dbReference>
<dbReference type="RefSeq" id="WP_165400233.1">
    <property type="nucleotide sequence ID" value="NZ_SGXD01000002.1"/>
</dbReference>
<organism evidence="1 2">
    <name type="scientific">Motilibacter rhizosphaerae</name>
    <dbReference type="NCBI Taxonomy" id="598652"/>
    <lineage>
        <taxon>Bacteria</taxon>
        <taxon>Bacillati</taxon>
        <taxon>Actinomycetota</taxon>
        <taxon>Actinomycetes</taxon>
        <taxon>Motilibacterales</taxon>
        <taxon>Motilibacteraceae</taxon>
        <taxon>Motilibacter</taxon>
    </lineage>
</organism>
<dbReference type="EMBL" id="SGXD01000002">
    <property type="protein sequence ID" value="RZS90307.1"/>
    <property type="molecule type" value="Genomic_DNA"/>
</dbReference>
<evidence type="ECO:0000313" key="1">
    <source>
        <dbReference type="EMBL" id="RZS90307.1"/>
    </source>
</evidence>